<evidence type="ECO:0000256" key="1">
    <source>
        <dbReference type="ARBA" id="ARBA00005641"/>
    </source>
</evidence>
<dbReference type="GO" id="GO:0009251">
    <property type="term" value="P:glucan catabolic process"/>
    <property type="evidence" value="ECO:0007669"/>
    <property type="project" value="TreeGrafter"/>
</dbReference>
<dbReference type="InterPro" id="IPR050386">
    <property type="entry name" value="Glycosyl_hydrolase_5"/>
</dbReference>
<dbReference type="InterPro" id="IPR017853">
    <property type="entry name" value="GH"/>
</dbReference>
<accession>A0A061AVZ2</accession>
<evidence type="ECO:0000256" key="4">
    <source>
        <dbReference type="SAM" id="MobiDB-lite"/>
    </source>
</evidence>
<proteinExistence type="inferred from homology"/>
<dbReference type="PANTHER" id="PTHR31297">
    <property type="entry name" value="GLUCAN ENDO-1,6-BETA-GLUCOSIDASE B"/>
    <property type="match status" value="1"/>
</dbReference>
<dbReference type="PANTHER" id="PTHR31297:SF43">
    <property type="entry name" value="GLUCAN 1,3-BETA-GLUCOSIDASE 3"/>
    <property type="match status" value="1"/>
</dbReference>
<dbReference type="GO" id="GO:0046557">
    <property type="term" value="F:glucan endo-1,6-beta-glucosidase activity"/>
    <property type="evidence" value="ECO:0007669"/>
    <property type="project" value="TreeGrafter"/>
</dbReference>
<organism evidence="5">
    <name type="scientific">Cyberlindnera fabianii</name>
    <name type="common">Yeast</name>
    <name type="synonym">Hansenula fabianii</name>
    <dbReference type="NCBI Taxonomy" id="36022"/>
    <lineage>
        <taxon>Eukaryota</taxon>
        <taxon>Fungi</taxon>
        <taxon>Dikarya</taxon>
        <taxon>Ascomycota</taxon>
        <taxon>Saccharomycotina</taxon>
        <taxon>Saccharomycetes</taxon>
        <taxon>Phaffomycetales</taxon>
        <taxon>Phaffomycetaceae</taxon>
        <taxon>Cyberlindnera</taxon>
    </lineage>
</organism>
<sequence length="495" mass="55959">MLLEKLKNLGSDSLTASSPAAPPGKPPTIKSIYQSRHNFGVNFGSLFVQESFIFGKFFPDGSNTEFSGVSAYIKEHGLDQTRKDLEDHWNGFVTDDDWKWLASVGVTAVRIPIGYWHVNGGLYTKGTPFEKISAVYKNAWPILKNIIKKASEYQIGVLIDLHALPGGANCSEHSGVENKSAQFWDNSKYQKATFTLLEFITDDVKSFDNIVGLQIVNESEFSNDAKAQQRYYAHALKKIRGVDPGIPVIISDGWWPDQWVKWLQKEEKSGVGSSGIVIDTHVYRCFSEDDKKKSPEQIIQDLDKDVLTNLSGSADFIVGEYSCVLDGASYQSAQHDRNELVKQYGQKQSEIFSNRANAGSYFWTLKFEHGDGGEWGFIPQVNNGAIPKHPTSANIPSDDKFNEIVEQEYKAHSQYWDQENPKEKWEHWRYREGFTTAWADSIEFAKFNGSVIGRTTAWRNARLQEHVSARGDSGFVWEWEQGFDKALAIFKQVAF</sequence>
<dbReference type="GO" id="GO:0009986">
    <property type="term" value="C:cell surface"/>
    <property type="evidence" value="ECO:0007669"/>
    <property type="project" value="TreeGrafter"/>
</dbReference>
<keyword evidence="2" id="KW-0378">Hydrolase</keyword>
<dbReference type="AlphaFoldDB" id="A0A061AVZ2"/>
<protein>
    <submittedName>
        <fullName evidence="5">CYFA0S02e07932g1_1</fullName>
    </submittedName>
</protein>
<evidence type="ECO:0000313" key="5">
    <source>
        <dbReference type="EMBL" id="CDR38887.1"/>
    </source>
</evidence>
<evidence type="ECO:0000256" key="2">
    <source>
        <dbReference type="ARBA" id="ARBA00022801"/>
    </source>
</evidence>
<feature type="region of interest" description="Disordered" evidence="4">
    <location>
        <begin position="7"/>
        <end position="26"/>
    </location>
</feature>
<evidence type="ECO:0000256" key="3">
    <source>
        <dbReference type="ARBA" id="ARBA00023295"/>
    </source>
</evidence>
<comment type="similarity">
    <text evidence="1">Belongs to the glycosyl hydrolase 5 (cellulase A) family.</text>
</comment>
<dbReference type="OrthoDB" id="1887033at2759"/>
<dbReference type="PhylomeDB" id="A0A061AVZ2"/>
<reference evidence="5" key="1">
    <citation type="journal article" date="2014" name="Genome Announc.">
        <title>Genome sequence of the yeast Cyberlindnera fabianii (Hansenula fabianii).</title>
        <authorList>
            <person name="Freel K.C."/>
            <person name="Sarilar V."/>
            <person name="Neuveglise C."/>
            <person name="Devillers H."/>
            <person name="Friedrich A."/>
            <person name="Schacherer J."/>
        </authorList>
    </citation>
    <scope>NUCLEOTIDE SEQUENCE</scope>
    <source>
        <strain evidence="5">YJS4271</strain>
    </source>
</reference>
<dbReference type="EMBL" id="LK052887">
    <property type="protein sequence ID" value="CDR38887.1"/>
    <property type="molecule type" value="Genomic_DNA"/>
</dbReference>
<dbReference type="SUPFAM" id="SSF51445">
    <property type="entry name" value="(Trans)glycosidases"/>
    <property type="match status" value="1"/>
</dbReference>
<dbReference type="FunFam" id="3.20.20.80:FF:000100">
    <property type="entry name" value="Glycoside hydrolase superfamily"/>
    <property type="match status" value="1"/>
</dbReference>
<dbReference type="Gene3D" id="3.20.20.80">
    <property type="entry name" value="Glycosidases"/>
    <property type="match status" value="1"/>
</dbReference>
<name>A0A061AVZ2_CYBFA</name>
<keyword evidence="3" id="KW-0326">Glycosidase</keyword>
<dbReference type="GO" id="GO:0005576">
    <property type="term" value="C:extracellular region"/>
    <property type="evidence" value="ECO:0007669"/>
    <property type="project" value="TreeGrafter"/>
</dbReference>
<dbReference type="GO" id="GO:0005737">
    <property type="term" value="C:cytoplasm"/>
    <property type="evidence" value="ECO:0007669"/>
    <property type="project" value="UniProtKB-ARBA"/>
</dbReference>
<gene>
    <name evidence="5" type="ORF">CYFA0S_02e07932g</name>
</gene>